<dbReference type="Pfam" id="PF05272">
    <property type="entry name" value="VapE-like_dom"/>
    <property type="match status" value="1"/>
</dbReference>
<keyword evidence="4" id="KW-1185">Reference proteome</keyword>
<evidence type="ECO:0000256" key="1">
    <source>
        <dbReference type="SAM" id="Coils"/>
    </source>
</evidence>
<dbReference type="OrthoDB" id="9763644at2"/>
<dbReference type="EMBL" id="CP039381">
    <property type="protein sequence ID" value="QCT06834.1"/>
    <property type="molecule type" value="Genomic_DNA"/>
</dbReference>
<accession>A0A4P8XWJ9</accession>
<keyword evidence="1" id="KW-0175">Coiled coil</keyword>
<feature type="domain" description="Virulence-associated protein E-like" evidence="2">
    <location>
        <begin position="231"/>
        <end position="452"/>
    </location>
</feature>
<dbReference type="InterPro" id="IPR007936">
    <property type="entry name" value="VapE-like_dom"/>
</dbReference>
<name>A0A4P8XWJ9_9FIRM</name>
<dbReference type="KEGG" id="ruj:E5Z56_05410"/>
<dbReference type="AlphaFoldDB" id="A0A4P8XWJ9"/>
<gene>
    <name evidence="3" type="ORF">E5Z56_05410</name>
</gene>
<dbReference type="PANTHER" id="PTHR34985">
    <property type="entry name" value="SLR0554 PROTEIN"/>
    <property type="match status" value="1"/>
</dbReference>
<evidence type="ECO:0000313" key="3">
    <source>
        <dbReference type="EMBL" id="QCT06834.1"/>
    </source>
</evidence>
<dbReference type="PANTHER" id="PTHR34985:SF1">
    <property type="entry name" value="SLR0554 PROTEIN"/>
    <property type="match status" value="1"/>
</dbReference>
<proteinExistence type="predicted"/>
<sequence length="542" mass="63614">MAEEKERKELPQVDPIGTVNIDYIEVLGEKAKDLAENYIEYLGGKLENIFPLYDMYIVAKSNVLDRIVLDYIFNLDNDDMFRELVDYELTPLAKEQKCKTEFLNHIKQEKRKRKERIKKQQEEERKKYFSEVQKLHPYYGKPLSKNVIRDILIENYIDISYNQATRKIELSKSDLLSPYPRENQLSVLPTILYDICKENEVTGLPTGLKMITNYLNNLALENRYNPILDMLKKYKNDNESYLQQIYNILNLTDDLQKELLRKWLIQCVALAHNTTENPVQAEGVLVLQGLQAKGKTSFFRKLAGKREWFIEGASIDVRNKDTIINALSGWICELGELDSTLKKEQAELKAFITQSFDNIRLPYAPTFTTNPRTTSFCGTVNEEKFLKDTTGNRRFWVIPITFIDKEKLHKLTEEDIFNMWGYIENLYQKDNNSFRLADFELQKLNAKNEEYKTELPFEQEVLSLLDFNKSVELWNYYSPAEISMCIRSQNLGNCTAKQVGTILSKLQKSYKDMNKKRTKQGYKYFLPLNIGEIERLINRHLL</sequence>
<evidence type="ECO:0000259" key="2">
    <source>
        <dbReference type="Pfam" id="PF05272"/>
    </source>
</evidence>
<reference evidence="3 4" key="1">
    <citation type="submission" date="2019-04" db="EMBL/GenBank/DDBJ databases">
        <authorList>
            <person name="Embree M."/>
            <person name="Gaffney J.R."/>
        </authorList>
    </citation>
    <scope>NUCLEOTIDE SEQUENCE [LARGE SCALE GENOMIC DNA]</scope>
    <source>
        <strain evidence="3 4">JE7A12</strain>
    </source>
</reference>
<dbReference type="RefSeq" id="WP_138156914.1">
    <property type="nucleotide sequence ID" value="NZ_CP039381.1"/>
</dbReference>
<organism evidence="3 4">
    <name type="scientific">Ruminococcus bovis</name>
    <dbReference type="NCBI Taxonomy" id="2564099"/>
    <lineage>
        <taxon>Bacteria</taxon>
        <taxon>Bacillati</taxon>
        <taxon>Bacillota</taxon>
        <taxon>Clostridia</taxon>
        <taxon>Eubacteriales</taxon>
        <taxon>Oscillospiraceae</taxon>
        <taxon>Ruminococcus</taxon>
    </lineage>
</organism>
<protein>
    <recommendedName>
        <fullName evidence="2">Virulence-associated protein E-like domain-containing protein</fullName>
    </recommendedName>
</protein>
<dbReference type="Proteomes" id="UP000301475">
    <property type="component" value="Chromosome"/>
</dbReference>
<evidence type="ECO:0000313" key="4">
    <source>
        <dbReference type="Proteomes" id="UP000301475"/>
    </source>
</evidence>
<feature type="coiled-coil region" evidence="1">
    <location>
        <begin position="103"/>
        <end position="131"/>
    </location>
</feature>